<dbReference type="GO" id="GO:0016887">
    <property type="term" value="F:ATP hydrolysis activity"/>
    <property type="evidence" value="ECO:0007669"/>
    <property type="project" value="InterPro"/>
</dbReference>
<accession>A0A3N9P8A4</accession>
<organism evidence="5 6">
    <name type="scientific">Paenibacillus rhizophilus</name>
    <dbReference type="NCBI Taxonomy" id="1850366"/>
    <lineage>
        <taxon>Bacteria</taxon>
        <taxon>Bacillati</taxon>
        <taxon>Bacillota</taxon>
        <taxon>Bacilli</taxon>
        <taxon>Bacillales</taxon>
        <taxon>Paenibacillaceae</taxon>
        <taxon>Paenibacillus</taxon>
    </lineage>
</organism>
<dbReference type="Proteomes" id="UP000282529">
    <property type="component" value="Unassembled WGS sequence"/>
</dbReference>
<dbReference type="SUPFAM" id="SSF52540">
    <property type="entry name" value="P-loop containing nucleoside triphosphate hydrolases"/>
    <property type="match status" value="1"/>
</dbReference>
<sequence length="275" mass="29742">MMLEIENLSCGYGDKPVVKDVSFSVRAGEIMCLLGPNGAGKTTLFKTLLSFLKPLGGTVKINGQSTAGWSRQVLARAVGYVPQAHSAPFPFSVIDVVTMGRTAHLGLFAAPNSKDKSIADEALHSLQIDSLRNRIYTELSGGERQMVLIARALAQQPDILIMDEPTSNLDFGNQIRMLEQIRLLSNRGMTVVMTSHFPDHAFLCSDRAALLRRGLPFLAGSVKEVVTSGNLISAYGIDVEVAEFTAASGRKVKTCVPLMRTDNKSLKNVLNHGSP</sequence>
<evidence type="ECO:0000259" key="4">
    <source>
        <dbReference type="PROSITE" id="PS50893"/>
    </source>
</evidence>
<keyword evidence="1" id="KW-0813">Transport</keyword>
<evidence type="ECO:0000256" key="3">
    <source>
        <dbReference type="ARBA" id="ARBA00022840"/>
    </source>
</evidence>
<dbReference type="Pfam" id="PF00005">
    <property type="entry name" value="ABC_tran"/>
    <property type="match status" value="1"/>
</dbReference>
<gene>
    <name evidence="5" type="ORF">EH198_10170</name>
</gene>
<keyword evidence="6" id="KW-1185">Reference proteome</keyword>
<dbReference type="CDD" id="cd03214">
    <property type="entry name" value="ABC_Iron-Siderophores_B12_Hemin"/>
    <property type="match status" value="1"/>
</dbReference>
<protein>
    <submittedName>
        <fullName evidence="5">ABC transporter ATP-binding protein</fullName>
    </submittedName>
</protein>
<dbReference type="InterPro" id="IPR003593">
    <property type="entry name" value="AAA+_ATPase"/>
</dbReference>
<feature type="domain" description="ABC transporter" evidence="4">
    <location>
        <begin position="3"/>
        <end position="238"/>
    </location>
</feature>
<keyword evidence="3 5" id="KW-0067">ATP-binding</keyword>
<dbReference type="GO" id="GO:0005524">
    <property type="term" value="F:ATP binding"/>
    <property type="evidence" value="ECO:0007669"/>
    <property type="project" value="UniProtKB-KW"/>
</dbReference>
<dbReference type="Gene3D" id="3.40.50.300">
    <property type="entry name" value="P-loop containing nucleotide triphosphate hydrolases"/>
    <property type="match status" value="1"/>
</dbReference>
<name>A0A3N9P8A4_9BACL</name>
<dbReference type="InterPro" id="IPR003439">
    <property type="entry name" value="ABC_transporter-like_ATP-bd"/>
</dbReference>
<dbReference type="InterPro" id="IPR050153">
    <property type="entry name" value="Metal_Ion_Import_ABC"/>
</dbReference>
<dbReference type="SMART" id="SM00382">
    <property type="entry name" value="AAA"/>
    <property type="match status" value="1"/>
</dbReference>
<evidence type="ECO:0000313" key="5">
    <source>
        <dbReference type="EMBL" id="RQW12009.1"/>
    </source>
</evidence>
<dbReference type="PROSITE" id="PS00211">
    <property type="entry name" value="ABC_TRANSPORTER_1"/>
    <property type="match status" value="1"/>
</dbReference>
<comment type="caution">
    <text evidence="5">The sequence shown here is derived from an EMBL/GenBank/DDBJ whole genome shotgun (WGS) entry which is preliminary data.</text>
</comment>
<dbReference type="InterPro" id="IPR017871">
    <property type="entry name" value="ABC_transporter-like_CS"/>
</dbReference>
<dbReference type="EMBL" id="RQPI01000004">
    <property type="protein sequence ID" value="RQW12009.1"/>
    <property type="molecule type" value="Genomic_DNA"/>
</dbReference>
<dbReference type="InterPro" id="IPR027417">
    <property type="entry name" value="P-loop_NTPase"/>
</dbReference>
<dbReference type="PANTHER" id="PTHR42734">
    <property type="entry name" value="METAL TRANSPORT SYSTEM ATP-BINDING PROTEIN TM_0124-RELATED"/>
    <property type="match status" value="1"/>
</dbReference>
<dbReference type="PANTHER" id="PTHR42734:SF19">
    <property type="entry name" value="IRON COMPOUNDS ABC TRANSPORTER, ATP-BINDING PROTEIN"/>
    <property type="match status" value="1"/>
</dbReference>
<dbReference type="FunFam" id="3.40.50.300:FF:000134">
    <property type="entry name" value="Iron-enterobactin ABC transporter ATP-binding protein"/>
    <property type="match status" value="1"/>
</dbReference>
<proteinExistence type="predicted"/>
<keyword evidence="2" id="KW-0547">Nucleotide-binding</keyword>
<dbReference type="PROSITE" id="PS50893">
    <property type="entry name" value="ABC_TRANSPORTER_2"/>
    <property type="match status" value="1"/>
</dbReference>
<evidence type="ECO:0000256" key="1">
    <source>
        <dbReference type="ARBA" id="ARBA00022448"/>
    </source>
</evidence>
<evidence type="ECO:0000313" key="6">
    <source>
        <dbReference type="Proteomes" id="UP000282529"/>
    </source>
</evidence>
<dbReference type="AlphaFoldDB" id="A0A3N9P8A4"/>
<reference evidence="5 6" key="1">
    <citation type="submission" date="2018-11" db="EMBL/GenBank/DDBJ databases">
        <title>Genome sequence of strain 7197.</title>
        <authorList>
            <person name="Gao J."/>
            <person name="Sun J."/>
        </authorList>
    </citation>
    <scope>NUCLEOTIDE SEQUENCE [LARGE SCALE GENOMIC DNA]</scope>
    <source>
        <strain evidence="5 6">7197</strain>
    </source>
</reference>
<dbReference type="OrthoDB" id="9806726at2"/>
<evidence type="ECO:0000256" key="2">
    <source>
        <dbReference type="ARBA" id="ARBA00022741"/>
    </source>
</evidence>